<dbReference type="InterPro" id="IPR047151">
    <property type="entry name" value="RNZ2-like"/>
</dbReference>
<keyword evidence="7" id="KW-0479">Metal-binding</keyword>
<protein>
    <recommendedName>
        <fullName evidence="4">ribonuclease Z</fullName>
        <ecNumber evidence="4">3.1.26.11</ecNumber>
    </recommendedName>
</protein>
<evidence type="ECO:0000313" key="14">
    <source>
        <dbReference type="Proteomes" id="UP000326759"/>
    </source>
</evidence>
<evidence type="ECO:0000259" key="11">
    <source>
        <dbReference type="Pfam" id="PF12706"/>
    </source>
</evidence>
<dbReference type="CDD" id="cd07718">
    <property type="entry name" value="RNaseZ_ELAC1_ELAC2-C-term-like_MBL-fold"/>
    <property type="match status" value="1"/>
</dbReference>
<organism evidence="13 14">
    <name type="scientific">Armadillidium nasatum</name>
    <dbReference type="NCBI Taxonomy" id="96803"/>
    <lineage>
        <taxon>Eukaryota</taxon>
        <taxon>Metazoa</taxon>
        <taxon>Ecdysozoa</taxon>
        <taxon>Arthropoda</taxon>
        <taxon>Crustacea</taxon>
        <taxon>Multicrustacea</taxon>
        <taxon>Malacostraca</taxon>
        <taxon>Eumalacostraca</taxon>
        <taxon>Peracarida</taxon>
        <taxon>Isopoda</taxon>
        <taxon>Oniscidea</taxon>
        <taxon>Crinocheta</taxon>
        <taxon>Armadillidiidae</taxon>
        <taxon>Armadillidium</taxon>
    </lineage>
</organism>
<dbReference type="AlphaFoldDB" id="A0A5N5T1A9"/>
<keyword evidence="14" id="KW-1185">Reference proteome</keyword>
<comment type="catalytic activity">
    <reaction evidence="1">
        <text>Endonucleolytic cleavage of RNA, removing extra 3' nucleotides from tRNA precursor, generating 3' termini of tRNAs. A 3'-hydroxy group is left at the tRNA terminus and a 5'-phosphoryl group is left at the trailer molecule.</text>
        <dbReference type="EC" id="3.1.26.11"/>
    </reaction>
</comment>
<evidence type="ECO:0000256" key="9">
    <source>
        <dbReference type="ARBA" id="ARBA00022801"/>
    </source>
</evidence>
<dbReference type="SUPFAM" id="SSF56281">
    <property type="entry name" value="Metallo-hydrolase/oxidoreductase"/>
    <property type="match status" value="2"/>
</dbReference>
<dbReference type="GO" id="GO:1990180">
    <property type="term" value="P:mitochondrial tRNA 3'-end processing"/>
    <property type="evidence" value="ECO:0007669"/>
    <property type="project" value="TreeGrafter"/>
</dbReference>
<evidence type="ECO:0000256" key="1">
    <source>
        <dbReference type="ARBA" id="ARBA00000402"/>
    </source>
</evidence>
<feature type="domain" description="tRNase Z endonuclease" evidence="12">
    <location>
        <begin position="46"/>
        <end position="93"/>
    </location>
</feature>
<reference evidence="13 14" key="1">
    <citation type="journal article" date="2019" name="PLoS Biol.">
        <title>Sex chromosomes control vertical transmission of feminizing Wolbachia symbionts in an isopod.</title>
        <authorList>
            <person name="Becking T."/>
            <person name="Chebbi M.A."/>
            <person name="Giraud I."/>
            <person name="Moumen B."/>
            <person name="Laverre T."/>
            <person name="Caubet Y."/>
            <person name="Peccoud J."/>
            <person name="Gilbert C."/>
            <person name="Cordaux R."/>
        </authorList>
    </citation>
    <scope>NUCLEOTIDE SEQUENCE [LARGE SCALE GENOMIC DNA]</scope>
    <source>
        <strain evidence="13">ANa2</strain>
        <tissue evidence="13">Whole body excluding digestive tract and cuticle</tissue>
    </source>
</reference>
<comment type="cofactor">
    <cofactor evidence="2">
        <name>Zn(2+)</name>
        <dbReference type="ChEBI" id="CHEBI:29105"/>
    </cofactor>
</comment>
<dbReference type="GO" id="GO:0046872">
    <property type="term" value="F:metal ion binding"/>
    <property type="evidence" value="ECO:0007669"/>
    <property type="project" value="UniProtKB-KW"/>
</dbReference>
<dbReference type="InterPro" id="IPR027794">
    <property type="entry name" value="tRNase_Z_dom"/>
</dbReference>
<evidence type="ECO:0000256" key="4">
    <source>
        <dbReference type="ARBA" id="ARBA00012477"/>
    </source>
</evidence>
<dbReference type="OrthoDB" id="527344at2759"/>
<evidence type="ECO:0000256" key="5">
    <source>
        <dbReference type="ARBA" id="ARBA00022694"/>
    </source>
</evidence>
<comment type="similarity">
    <text evidence="3">Belongs to the RNase Z family.</text>
</comment>
<dbReference type="InterPro" id="IPR036866">
    <property type="entry name" value="RibonucZ/Hydroxyglut_hydro"/>
</dbReference>
<keyword evidence="8" id="KW-0255">Endonuclease</keyword>
<keyword evidence="6" id="KW-0540">Nuclease</keyword>
<keyword evidence="10" id="KW-0862">Zinc</keyword>
<dbReference type="EMBL" id="SEYY01019068">
    <property type="protein sequence ID" value="KAB7498710.1"/>
    <property type="molecule type" value="Genomic_DNA"/>
</dbReference>
<comment type="caution">
    <text evidence="13">The sequence shown here is derived from an EMBL/GenBank/DDBJ whole genome shotgun (WGS) entry which is preliminary data.</text>
</comment>
<accession>A0A5N5T1A9</accession>
<evidence type="ECO:0000259" key="12">
    <source>
        <dbReference type="Pfam" id="PF13691"/>
    </source>
</evidence>
<evidence type="ECO:0000256" key="2">
    <source>
        <dbReference type="ARBA" id="ARBA00001947"/>
    </source>
</evidence>
<dbReference type="PANTHER" id="PTHR12553">
    <property type="entry name" value="ZINC PHOSPHODIESTERASE ELAC PROTEIN 2"/>
    <property type="match status" value="1"/>
</dbReference>
<dbReference type="Proteomes" id="UP000326759">
    <property type="component" value="Unassembled WGS sequence"/>
</dbReference>
<keyword evidence="9" id="KW-0378">Hydrolase</keyword>
<feature type="domain" description="Metallo-beta-lactamase" evidence="11">
    <location>
        <begin position="255"/>
        <end position="466"/>
    </location>
</feature>
<evidence type="ECO:0000256" key="6">
    <source>
        <dbReference type="ARBA" id="ARBA00022722"/>
    </source>
</evidence>
<name>A0A5N5T1A9_9CRUS</name>
<evidence type="ECO:0000313" key="13">
    <source>
        <dbReference type="EMBL" id="KAB7498710.1"/>
    </source>
</evidence>
<dbReference type="EC" id="3.1.26.11" evidence="4"/>
<dbReference type="Gene3D" id="3.60.15.10">
    <property type="entry name" value="Ribonuclease Z/Hydroxyacylglutathione hydrolase-like"/>
    <property type="match status" value="3"/>
</dbReference>
<dbReference type="GO" id="GO:0005739">
    <property type="term" value="C:mitochondrion"/>
    <property type="evidence" value="ECO:0007669"/>
    <property type="project" value="TreeGrafter"/>
</dbReference>
<dbReference type="Pfam" id="PF12706">
    <property type="entry name" value="Lactamase_B_2"/>
    <property type="match status" value="1"/>
</dbReference>
<dbReference type="InterPro" id="IPR001279">
    <property type="entry name" value="Metallo-B-lactamas"/>
</dbReference>
<evidence type="ECO:0000256" key="10">
    <source>
        <dbReference type="ARBA" id="ARBA00022833"/>
    </source>
</evidence>
<keyword evidence="5" id="KW-0819">tRNA processing</keyword>
<proteinExistence type="inferred from homology"/>
<evidence type="ECO:0000256" key="3">
    <source>
        <dbReference type="ARBA" id="ARBA00007823"/>
    </source>
</evidence>
<dbReference type="Pfam" id="PF13691">
    <property type="entry name" value="Lactamase_B_4"/>
    <property type="match status" value="1"/>
</dbReference>
<dbReference type="GO" id="GO:0042781">
    <property type="term" value="F:3'-tRNA processing endoribonuclease activity"/>
    <property type="evidence" value="ECO:0007669"/>
    <property type="project" value="UniProtKB-EC"/>
</dbReference>
<dbReference type="PANTHER" id="PTHR12553:SF49">
    <property type="entry name" value="ZINC PHOSPHODIESTERASE ELAC PROTEIN 2"/>
    <property type="match status" value="1"/>
</dbReference>
<sequence>MKRLNRGLSRREKYKNKICGIVESNFRFANVFLQVVGSGAYGAPQSLIVQSHYHRFLFNCGEGMRRIALDNKIECDYFTRLFLTSCSWDNVSGLPGFVIRENKVEEIMPVIRRICGPSVSEISPSKESSKYVLAYICTFPLERGILSTTKLVSADVPPGPLVDDLRNGLTVTLPDGRIVTPLDVSIHNYNSSSFIVLEIPSVEYLESLISSSDFDKYKKEGTCNHPEENDLKIIVHFSPHEVMKDSRYRRPKSLIMLDCGKGTLNQLVRLMGKDETRSTLRHLKLIFISHIHQDHHMGLSAILTERRKAFLEADIKSPPPLYILLPPDVFPVLQNFRHCFDLDIQNVVFIDNIKLTGNYNKNFYKYRNLTEFLELERVTTAFVHHVRNSFGIALKHIDGWKIVYSGDCRPSKNLVDIGENCDLLIHEATFEDELFKEAEINGHSTVSQAVKMGINMNAKFTILTHFSQRYQTLPLLDERVIKENVGIAFDNMKVTFQDLPYLRHMYPTLKEIFYEDFQQSDAQRLRRSF</sequence>
<evidence type="ECO:0000256" key="8">
    <source>
        <dbReference type="ARBA" id="ARBA00022759"/>
    </source>
</evidence>
<evidence type="ECO:0000256" key="7">
    <source>
        <dbReference type="ARBA" id="ARBA00022723"/>
    </source>
</evidence>
<gene>
    <name evidence="13" type="primary">JhI-1_1</name>
    <name evidence="13" type="ORF">Anas_01771</name>
</gene>